<name>A0A2M4D831_ANODA</name>
<feature type="chain" id="PRO_5014708080" evidence="1">
    <location>
        <begin position="28"/>
        <end position="114"/>
    </location>
</feature>
<sequence length="114" mass="13169">MVSLFSFRIPLLLLLLHLLNQHPSSNPHPCSLVNSTLARAKPKKAKPKRRLSDFIGFFAPKNPINIYTREKRFWCITVLPYPSPPYGSLAVPYASPYRSKRRKDNDRLQASMFK</sequence>
<keyword evidence="1" id="KW-0732">Signal</keyword>
<organism evidence="2">
    <name type="scientific">Anopheles darlingi</name>
    <name type="common">Mosquito</name>
    <dbReference type="NCBI Taxonomy" id="43151"/>
    <lineage>
        <taxon>Eukaryota</taxon>
        <taxon>Metazoa</taxon>
        <taxon>Ecdysozoa</taxon>
        <taxon>Arthropoda</taxon>
        <taxon>Hexapoda</taxon>
        <taxon>Insecta</taxon>
        <taxon>Pterygota</taxon>
        <taxon>Neoptera</taxon>
        <taxon>Endopterygota</taxon>
        <taxon>Diptera</taxon>
        <taxon>Nematocera</taxon>
        <taxon>Culicoidea</taxon>
        <taxon>Culicidae</taxon>
        <taxon>Anophelinae</taxon>
        <taxon>Anopheles</taxon>
    </lineage>
</organism>
<dbReference type="AlphaFoldDB" id="A0A2M4D831"/>
<proteinExistence type="predicted"/>
<dbReference type="EMBL" id="GGFL01009555">
    <property type="protein sequence ID" value="MBW73733.1"/>
    <property type="molecule type" value="Transcribed_RNA"/>
</dbReference>
<evidence type="ECO:0000256" key="1">
    <source>
        <dbReference type="SAM" id="SignalP"/>
    </source>
</evidence>
<reference evidence="2" key="1">
    <citation type="submission" date="2018-01" db="EMBL/GenBank/DDBJ databases">
        <title>An insight into the sialome of Amazonian anophelines.</title>
        <authorList>
            <person name="Ribeiro J.M."/>
            <person name="Scarpassa V."/>
            <person name="Calvo E."/>
        </authorList>
    </citation>
    <scope>NUCLEOTIDE SEQUENCE</scope>
</reference>
<feature type="signal peptide" evidence="1">
    <location>
        <begin position="1"/>
        <end position="27"/>
    </location>
</feature>
<protein>
    <submittedName>
        <fullName evidence="2">Putative secreted protein</fullName>
    </submittedName>
</protein>
<evidence type="ECO:0000313" key="2">
    <source>
        <dbReference type="EMBL" id="MBW73733.1"/>
    </source>
</evidence>
<accession>A0A2M4D831</accession>